<protein>
    <recommendedName>
        <fullName evidence="1">DUF7796 domain-containing protein</fullName>
    </recommendedName>
</protein>
<sequence length="224" mass="26707">MKIALCLSGLPRFVEEAYTNIFENLIEPNNADVFLHTWTNDKSVEMKIIDLYKPKKYLIESQREFLNTNMNHDVMLSSYARYYLKENFTKMIYSSWYSVQQSNLLKEQYRLENDFTYDCVIRARFDTIFNQKVDCKNSNLDIINISCRDLPVNDMTDDRFAYSSNKNMNIYSNIFGYIDYIHNKRQKMDGIFCGETLVYEALKYFDIKCERVNGLYCIQNSFVK</sequence>
<evidence type="ECO:0000313" key="2">
    <source>
        <dbReference type="EMBL" id="ATZ80608.1"/>
    </source>
</evidence>
<reference evidence="2" key="1">
    <citation type="journal article" date="2017" name="Elife">
        <title>The kinetoplastid-infecting Bodo saltans virus (BsV), a window into the most abundant giant viruses in the sea.</title>
        <authorList>
            <person name="Deeg C.M."/>
            <person name="Chow C.-E.T."/>
            <person name="Suttle C.A."/>
        </authorList>
    </citation>
    <scope>NUCLEOTIDE SEQUENCE</scope>
    <source>
        <strain evidence="2">NG1</strain>
    </source>
</reference>
<name>A0A2H4UUM1_9VIRU</name>
<dbReference type="Proteomes" id="UP000240325">
    <property type="component" value="Segment"/>
</dbReference>
<keyword evidence="3" id="KW-1185">Reference proteome</keyword>
<gene>
    <name evidence="2" type="ORF">BMW23_0561</name>
</gene>
<dbReference type="EMBL" id="MF782455">
    <property type="protein sequence ID" value="ATZ80608.1"/>
    <property type="molecule type" value="Genomic_DNA"/>
</dbReference>
<dbReference type="InterPro" id="IPR056698">
    <property type="entry name" value="DUF7796"/>
</dbReference>
<evidence type="ECO:0000313" key="3">
    <source>
        <dbReference type="Proteomes" id="UP000240325"/>
    </source>
</evidence>
<accession>A0A2H4UUM1</accession>
<evidence type="ECO:0000259" key="1">
    <source>
        <dbReference type="Pfam" id="PF25072"/>
    </source>
</evidence>
<feature type="domain" description="DUF7796" evidence="1">
    <location>
        <begin position="2"/>
        <end position="138"/>
    </location>
</feature>
<organism evidence="2">
    <name type="scientific">Bodo saltans virus</name>
    <dbReference type="NCBI Taxonomy" id="2024608"/>
    <lineage>
        <taxon>Viruses</taxon>
        <taxon>Varidnaviria</taxon>
        <taxon>Bamfordvirae</taxon>
        <taxon>Nucleocytoviricota</taxon>
        <taxon>Megaviricetes</taxon>
        <taxon>Imitervirales</taxon>
        <taxon>Mimiviridae</taxon>
        <taxon>Klosneuvirinae</taxon>
        <taxon>Theiavirus</taxon>
        <taxon>Theiavirus salishense</taxon>
    </lineage>
</organism>
<proteinExistence type="predicted"/>
<dbReference type="Pfam" id="PF25072">
    <property type="entry name" value="DUF7796"/>
    <property type="match status" value="1"/>
</dbReference>